<accession>A0A0G0ZHN3</accession>
<evidence type="ECO:0000313" key="1">
    <source>
        <dbReference type="EMBL" id="KKS48217.1"/>
    </source>
</evidence>
<sequence length="60" mass="6874">MKAKINDFPILISEEDIPDEVTCEEAAERKRQILQFGRDFKQTLGRAVVDANPSIFDKVH</sequence>
<comment type="caution">
    <text evidence="1">The sequence shown here is derived from an EMBL/GenBank/DDBJ whole genome shotgun (WGS) entry which is preliminary data.</text>
</comment>
<organism evidence="1 2">
    <name type="scientific">Candidatus Nomurabacteria bacterium GW2011_GWC2_42_20</name>
    <dbReference type="NCBI Taxonomy" id="1618756"/>
    <lineage>
        <taxon>Bacteria</taxon>
        <taxon>Candidatus Nomuraibacteriota</taxon>
    </lineage>
</organism>
<dbReference type="AlphaFoldDB" id="A0A0G0ZHN3"/>
<gene>
    <name evidence="1" type="ORF">UV12_C0002G0066</name>
</gene>
<dbReference type="Proteomes" id="UP000034704">
    <property type="component" value="Unassembled WGS sequence"/>
</dbReference>
<evidence type="ECO:0000313" key="2">
    <source>
        <dbReference type="Proteomes" id="UP000034704"/>
    </source>
</evidence>
<name>A0A0G0ZHN3_9BACT</name>
<dbReference type="EMBL" id="LCDG01000002">
    <property type="protein sequence ID" value="KKS48217.1"/>
    <property type="molecule type" value="Genomic_DNA"/>
</dbReference>
<protein>
    <submittedName>
        <fullName evidence="1">Uncharacterized protein</fullName>
    </submittedName>
</protein>
<proteinExistence type="predicted"/>
<reference evidence="1 2" key="1">
    <citation type="journal article" date="2015" name="Nature">
        <title>rRNA introns, odd ribosomes, and small enigmatic genomes across a large radiation of phyla.</title>
        <authorList>
            <person name="Brown C.T."/>
            <person name="Hug L.A."/>
            <person name="Thomas B.C."/>
            <person name="Sharon I."/>
            <person name="Castelle C.J."/>
            <person name="Singh A."/>
            <person name="Wilkins M.J."/>
            <person name="Williams K.H."/>
            <person name="Banfield J.F."/>
        </authorList>
    </citation>
    <scope>NUCLEOTIDE SEQUENCE [LARGE SCALE GENOMIC DNA]</scope>
</reference>